<dbReference type="Pfam" id="PF13561">
    <property type="entry name" value="adh_short_C2"/>
    <property type="match status" value="1"/>
</dbReference>
<dbReference type="NCBIfam" id="NF005559">
    <property type="entry name" value="PRK07231.1"/>
    <property type="match status" value="1"/>
</dbReference>
<accession>A0A318LA44</accession>
<dbReference type="InterPro" id="IPR002347">
    <property type="entry name" value="SDR_fam"/>
</dbReference>
<keyword evidence="4" id="KW-1185">Reference proteome</keyword>
<protein>
    <submittedName>
        <fullName evidence="3">Uncharacterized protein</fullName>
    </submittedName>
</protein>
<dbReference type="InterPro" id="IPR020904">
    <property type="entry name" value="Sc_DH/Rdtase_CS"/>
</dbReference>
<dbReference type="RefSeq" id="WP_110343631.1">
    <property type="nucleotide sequence ID" value="NZ_JBHVKT010000009.1"/>
</dbReference>
<proteinExistence type="inferred from homology"/>
<dbReference type="EMBL" id="MASU01000021">
    <property type="protein sequence ID" value="PXY18421.1"/>
    <property type="molecule type" value="Genomic_DNA"/>
</dbReference>
<dbReference type="PANTHER" id="PTHR43943">
    <property type="entry name" value="DEHYDROGENASE/REDUCTASE (SDR FAMILY) MEMBER 4"/>
    <property type="match status" value="1"/>
</dbReference>
<dbReference type="GO" id="GO:0016491">
    <property type="term" value="F:oxidoreductase activity"/>
    <property type="evidence" value="ECO:0007669"/>
    <property type="project" value="UniProtKB-KW"/>
</dbReference>
<reference evidence="3 4" key="1">
    <citation type="submission" date="2016-07" db="EMBL/GenBank/DDBJ databases">
        <title>Draft genome sequence of Prauserella sp. YIM 121212, isolated from alkaline soil.</title>
        <authorList>
            <person name="Ruckert C."/>
            <person name="Albersmeier A."/>
            <person name="Jiang C.-L."/>
            <person name="Jiang Y."/>
            <person name="Kalinowski J."/>
            <person name="Schneider O."/>
            <person name="Winkler A."/>
            <person name="Zotchev S.B."/>
        </authorList>
    </citation>
    <scope>NUCLEOTIDE SEQUENCE [LARGE SCALE GENOMIC DNA]</scope>
    <source>
        <strain evidence="3 4">YIM 121212</strain>
    </source>
</reference>
<comment type="similarity">
    <text evidence="1">Belongs to the short-chain dehydrogenases/reductases (SDR) family.</text>
</comment>
<evidence type="ECO:0000313" key="4">
    <source>
        <dbReference type="Proteomes" id="UP000247892"/>
    </source>
</evidence>
<dbReference type="InterPro" id="IPR036291">
    <property type="entry name" value="NAD(P)-bd_dom_sf"/>
</dbReference>
<comment type="caution">
    <text evidence="3">The sequence shown here is derived from an EMBL/GenBank/DDBJ whole genome shotgun (WGS) entry which is preliminary data.</text>
</comment>
<organism evidence="3 4">
    <name type="scientific">Prauserella flavalba</name>
    <dbReference type="NCBI Taxonomy" id="1477506"/>
    <lineage>
        <taxon>Bacteria</taxon>
        <taxon>Bacillati</taxon>
        <taxon>Actinomycetota</taxon>
        <taxon>Actinomycetes</taxon>
        <taxon>Pseudonocardiales</taxon>
        <taxon>Pseudonocardiaceae</taxon>
        <taxon>Prauserella</taxon>
    </lineage>
</organism>
<dbReference type="FunFam" id="3.40.50.720:FF:000084">
    <property type="entry name" value="Short-chain dehydrogenase reductase"/>
    <property type="match status" value="1"/>
</dbReference>
<dbReference type="AlphaFoldDB" id="A0A318LA44"/>
<dbReference type="PROSITE" id="PS00061">
    <property type="entry name" value="ADH_SHORT"/>
    <property type="match status" value="1"/>
</dbReference>
<dbReference type="OrthoDB" id="9789398at2"/>
<keyword evidence="2" id="KW-0560">Oxidoreductase</keyword>
<dbReference type="SUPFAM" id="SSF51735">
    <property type="entry name" value="NAD(P)-binding Rossmann-fold domains"/>
    <property type="match status" value="1"/>
</dbReference>
<gene>
    <name evidence="3" type="ORF">BA062_35505</name>
</gene>
<evidence type="ECO:0000256" key="1">
    <source>
        <dbReference type="ARBA" id="ARBA00006484"/>
    </source>
</evidence>
<dbReference type="PRINTS" id="PR00081">
    <property type="entry name" value="GDHRDH"/>
</dbReference>
<dbReference type="Gene3D" id="3.40.50.720">
    <property type="entry name" value="NAD(P)-binding Rossmann-like Domain"/>
    <property type="match status" value="1"/>
</dbReference>
<sequence>MNQTQFDGRTAIVTGGTRGIGFEIARELHGRGANVAITARKTESLAEAERELGSDRLLLVQADVRDAEAADAVTSKVRERFGTLDFLVNNVGASPFYGPLVDASAPVVLKTFEINVVGCLSMIQSACRNGLAEAGGAVVNVTSVAARHTAENLGVYAMSKAAIGHMTMQLAFELAPRVRVNAVAPAIIKTRFSEARTSGHEDELLTRYPMRRFGTPEDVAPAVCFLLSDHAAWITGETLSVDGGATKVDLG</sequence>
<dbReference type="PANTHER" id="PTHR43943:SF2">
    <property type="entry name" value="DEHYDROGENASE_REDUCTASE 4"/>
    <property type="match status" value="1"/>
</dbReference>
<dbReference type="CDD" id="cd05233">
    <property type="entry name" value="SDR_c"/>
    <property type="match status" value="1"/>
</dbReference>
<dbReference type="Proteomes" id="UP000247892">
    <property type="component" value="Unassembled WGS sequence"/>
</dbReference>
<evidence type="ECO:0000256" key="2">
    <source>
        <dbReference type="ARBA" id="ARBA00023002"/>
    </source>
</evidence>
<name>A0A318LA44_9PSEU</name>
<dbReference type="PRINTS" id="PR00080">
    <property type="entry name" value="SDRFAMILY"/>
</dbReference>
<evidence type="ECO:0000313" key="3">
    <source>
        <dbReference type="EMBL" id="PXY18421.1"/>
    </source>
</evidence>